<dbReference type="EMBL" id="GDHC01007152">
    <property type="protein sequence ID" value="JAQ11477.1"/>
    <property type="molecule type" value="Transcribed_RNA"/>
</dbReference>
<proteinExistence type="predicted"/>
<name>A0A146LXW8_LYGHE</name>
<protein>
    <submittedName>
        <fullName evidence="1">Uncharacterized protein</fullName>
    </submittedName>
</protein>
<reference evidence="1" key="1">
    <citation type="journal article" date="2016" name="Gigascience">
        <title>De novo construction of an expanded transcriptome assembly for the western tarnished plant bug, Lygus hesperus.</title>
        <authorList>
            <person name="Tassone E.E."/>
            <person name="Geib S.M."/>
            <person name="Hall B."/>
            <person name="Fabrick J.A."/>
            <person name="Brent C.S."/>
            <person name="Hull J.J."/>
        </authorList>
    </citation>
    <scope>NUCLEOTIDE SEQUENCE</scope>
</reference>
<sequence length="122" mass="14065">MWTRLQVINKLTKLLFVVLQCALVATTTSVDLIWMTWWLPTCLWISKRPLSHFLRITLWDVNADRARTKLLSTQIATRQYRSLSIASMISTHHATRVSTTKTTITAHRVVIAVFCGIVRLRT</sequence>
<dbReference type="AlphaFoldDB" id="A0A146LXW8"/>
<gene>
    <name evidence="1" type="ORF">g.20866</name>
</gene>
<accession>A0A146LXW8</accession>
<organism evidence="1">
    <name type="scientific">Lygus hesperus</name>
    <name type="common">Western plant bug</name>
    <dbReference type="NCBI Taxonomy" id="30085"/>
    <lineage>
        <taxon>Eukaryota</taxon>
        <taxon>Metazoa</taxon>
        <taxon>Ecdysozoa</taxon>
        <taxon>Arthropoda</taxon>
        <taxon>Hexapoda</taxon>
        <taxon>Insecta</taxon>
        <taxon>Pterygota</taxon>
        <taxon>Neoptera</taxon>
        <taxon>Paraneoptera</taxon>
        <taxon>Hemiptera</taxon>
        <taxon>Heteroptera</taxon>
        <taxon>Panheteroptera</taxon>
        <taxon>Cimicomorpha</taxon>
        <taxon>Miridae</taxon>
        <taxon>Mirini</taxon>
        <taxon>Lygus</taxon>
    </lineage>
</organism>
<evidence type="ECO:0000313" key="1">
    <source>
        <dbReference type="EMBL" id="JAQ11477.1"/>
    </source>
</evidence>